<evidence type="ECO:0000259" key="1">
    <source>
        <dbReference type="Pfam" id="PF03235"/>
    </source>
</evidence>
<name>A0A395M092_9BACT</name>
<dbReference type="AlphaFoldDB" id="A0A395M092"/>
<reference evidence="3 4" key="1">
    <citation type="journal article" date="2011" name="ISME J.">
        <title>Community ecology of hot spring cyanobacterial mats: predominant populations and their functional potential.</title>
        <authorList>
            <person name="Klatt C.G."/>
            <person name="Wood J.M."/>
            <person name="Rusch D.B."/>
            <person name="Bateson M.M."/>
            <person name="Hamamura N."/>
            <person name="Heidelberg J.F."/>
            <person name="Grossman A.R."/>
            <person name="Bhaya D."/>
            <person name="Cohan F.M."/>
            <person name="Kuhl M."/>
            <person name="Bryant D.A."/>
            <person name="Ward D.M."/>
        </authorList>
    </citation>
    <scope>NUCLEOTIDE SEQUENCE [LARGE SCALE GENOMIC DNA]</scope>
    <source>
        <strain evidence="3">OS</strain>
    </source>
</reference>
<gene>
    <name evidence="3" type="ORF">D0433_06910</name>
</gene>
<dbReference type="Pfam" id="PF07510">
    <property type="entry name" value="GmrSD_C"/>
    <property type="match status" value="1"/>
</dbReference>
<dbReference type="PANTHER" id="PTHR35149">
    <property type="entry name" value="SLL5132 PROTEIN"/>
    <property type="match status" value="1"/>
</dbReference>
<comment type="caution">
    <text evidence="3">The sequence shown here is derived from an EMBL/GenBank/DDBJ whole genome shotgun (WGS) entry which is preliminary data.</text>
</comment>
<feature type="domain" description="GmrSD restriction endonucleases C-terminal" evidence="2">
    <location>
        <begin position="400"/>
        <end position="458"/>
    </location>
</feature>
<evidence type="ECO:0000313" key="3">
    <source>
        <dbReference type="EMBL" id="RFM24195.1"/>
    </source>
</evidence>
<dbReference type="InterPro" id="IPR011089">
    <property type="entry name" value="GmrSD_C"/>
</dbReference>
<protein>
    <submittedName>
        <fullName evidence="3">DUF262 domain-containing protein</fullName>
    </submittedName>
</protein>
<dbReference type="InterPro" id="IPR004919">
    <property type="entry name" value="GmrSD_N"/>
</dbReference>
<sequence length="473" mass="55567">MEASVIKLVELLGDARQYLVPLFQRPYSWERKEWQTLWTDITDLCEAQNPRPHFFGAVVLIPARSVPEGVTKYSLIDGQQRYTTISILFAALRQVALQRGEERLADEIYKRFLINEFAEGNDYFKLLPTQSDREPYTNIIRGQLPNNDSSRLAKAYRYFESEIRKSELELRKIKDVVEKSLSIVRVLLDEREDPYIVFESLNAKGRSLSQADLIRNYFLMKIHTSEQEKIYNTFWRPMEEILGEENLTEFMRHYLIMLRGDVVKKGDVYYNLRDYVEKKDTVEELKTLSRFSTYYAKILELVNESDQAISKAIHRINRLNVTTVYPFLLACYDDYIHQTLSSEEFLEVLKVLENFIVRRFVCGVPTNQLDKIFAPLYQQIKASSSSFADSVKDILEKRRYPKDYEFERNLREAKLYGGGDRKEKTKFILETLEESFGHKEQVRFEKLEIEHVMPQTLTLMVGNALGRKLGVHS</sequence>
<organism evidence="3 4">
    <name type="scientific">Candidatus Thermochlorobacter aerophilus</name>
    <dbReference type="NCBI Taxonomy" id="1868324"/>
    <lineage>
        <taxon>Bacteria</taxon>
        <taxon>Pseudomonadati</taxon>
        <taxon>Chlorobiota</taxon>
        <taxon>Chlorobiia</taxon>
        <taxon>Chlorobiales</taxon>
        <taxon>Candidatus Thermochlorobacteriaceae</taxon>
        <taxon>Candidatus Thermochlorobacter</taxon>
    </lineage>
</organism>
<dbReference type="EMBL" id="PHFL01000045">
    <property type="protein sequence ID" value="RFM24195.1"/>
    <property type="molecule type" value="Genomic_DNA"/>
</dbReference>
<proteinExistence type="predicted"/>
<dbReference type="Pfam" id="PF03235">
    <property type="entry name" value="GmrSD_N"/>
    <property type="match status" value="1"/>
</dbReference>
<accession>A0A395M092</accession>
<dbReference type="Proteomes" id="UP000266389">
    <property type="component" value="Unassembled WGS sequence"/>
</dbReference>
<evidence type="ECO:0000313" key="4">
    <source>
        <dbReference type="Proteomes" id="UP000266389"/>
    </source>
</evidence>
<feature type="domain" description="GmrSD restriction endonucleases N-terminal" evidence="1">
    <location>
        <begin position="10"/>
        <end position="219"/>
    </location>
</feature>
<dbReference type="PANTHER" id="PTHR35149:SF2">
    <property type="entry name" value="DUF262 DOMAIN-CONTAINING PROTEIN"/>
    <property type="match status" value="1"/>
</dbReference>
<evidence type="ECO:0000259" key="2">
    <source>
        <dbReference type="Pfam" id="PF07510"/>
    </source>
</evidence>